<accession>A0ABW1H1L5</accession>
<evidence type="ECO:0000256" key="2">
    <source>
        <dbReference type="ARBA" id="ARBA00023315"/>
    </source>
</evidence>
<gene>
    <name evidence="4" type="ORF">ACFQGL_08565</name>
</gene>
<keyword evidence="2 4" id="KW-0012">Acyltransferase</keyword>
<evidence type="ECO:0000259" key="3">
    <source>
        <dbReference type="PROSITE" id="PS51186"/>
    </source>
</evidence>
<dbReference type="RefSeq" id="WP_377508003.1">
    <property type="nucleotide sequence ID" value="NZ_JBHSQS010000004.1"/>
</dbReference>
<dbReference type="PANTHER" id="PTHR43072">
    <property type="entry name" value="N-ACETYLTRANSFERASE"/>
    <property type="match status" value="1"/>
</dbReference>
<dbReference type="Pfam" id="PF00583">
    <property type="entry name" value="Acetyltransf_1"/>
    <property type="match status" value="1"/>
</dbReference>
<dbReference type="PANTHER" id="PTHR43072:SF23">
    <property type="entry name" value="UPF0039 PROTEIN C11D3.02C"/>
    <property type="match status" value="1"/>
</dbReference>
<dbReference type="InterPro" id="IPR016181">
    <property type="entry name" value="Acyl_CoA_acyltransferase"/>
</dbReference>
<dbReference type="GO" id="GO:0016746">
    <property type="term" value="F:acyltransferase activity"/>
    <property type="evidence" value="ECO:0007669"/>
    <property type="project" value="UniProtKB-KW"/>
</dbReference>
<dbReference type="EC" id="2.3.-.-" evidence="4"/>
<dbReference type="Gene3D" id="3.40.630.30">
    <property type="match status" value="1"/>
</dbReference>
<keyword evidence="5" id="KW-1185">Reference proteome</keyword>
<dbReference type="InterPro" id="IPR000182">
    <property type="entry name" value="GNAT_dom"/>
</dbReference>
<reference evidence="5" key="1">
    <citation type="journal article" date="2019" name="Int. J. Syst. Evol. Microbiol.">
        <title>The Global Catalogue of Microorganisms (GCM) 10K type strain sequencing project: providing services to taxonomists for standard genome sequencing and annotation.</title>
        <authorList>
            <consortium name="The Broad Institute Genomics Platform"/>
            <consortium name="The Broad Institute Genome Sequencing Center for Infectious Disease"/>
            <person name="Wu L."/>
            <person name="Ma J."/>
        </authorList>
    </citation>
    <scope>NUCLEOTIDE SEQUENCE [LARGE SCALE GENOMIC DNA]</scope>
    <source>
        <strain evidence="5">CGMCC 4.7144</strain>
    </source>
</reference>
<dbReference type="SUPFAM" id="SSF55729">
    <property type="entry name" value="Acyl-CoA N-acyltransferases (Nat)"/>
    <property type="match status" value="2"/>
</dbReference>
<comment type="caution">
    <text evidence="4">The sequence shown here is derived from an EMBL/GenBank/DDBJ whole genome shotgun (WGS) entry which is preliminary data.</text>
</comment>
<protein>
    <submittedName>
        <fullName evidence="4">GNAT family N-acetyltransferase</fullName>
        <ecNumber evidence="4">2.3.-.-</ecNumber>
    </submittedName>
</protein>
<evidence type="ECO:0000313" key="4">
    <source>
        <dbReference type="EMBL" id="MFC5923391.1"/>
    </source>
</evidence>
<feature type="domain" description="N-acetyltransferase" evidence="3">
    <location>
        <begin position="10"/>
        <end position="165"/>
    </location>
</feature>
<dbReference type="Proteomes" id="UP001596226">
    <property type="component" value="Unassembled WGS sequence"/>
</dbReference>
<dbReference type="CDD" id="cd04301">
    <property type="entry name" value="NAT_SF"/>
    <property type="match status" value="1"/>
</dbReference>
<sequence length="317" mass="33209">MTAHTAPVNATIRALRPADVLAAVDLLVLAAGGDKRHRLLDQLAHTEPGDLHHAVVAERSGVIVGAGKLTAEPAFPGTISALVAVAQGDRGQGIGTALAAELAGWAERHLGPQHVLTSAIRDDLDGGRRFAQRYGLVVTRHSVGWRFDLAGHGDDLATRATQTADAAGVRIRLTEMQAEEPVIFECIGRTVQGLPLPGAEGQEVDLAQTRRMFPDHATVLLAELRDAPEATPCGLTVITPQAGSGDWYTVYTGVAVEQRGRGVAVALKAAALKAAHDAGAGAVTTHNDDGNEPILRANRAFGMQPSVGYWSLTRPVG</sequence>
<dbReference type="PROSITE" id="PS51186">
    <property type="entry name" value="GNAT"/>
    <property type="match status" value="1"/>
</dbReference>
<organism evidence="4 5">
    <name type="scientific">Micromonospora vulcania</name>
    <dbReference type="NCBI Taxonomy" id="1441873"/>
    <lineage>
        <taxon>Bacteria</taxon>
        <taxon>Bacillati</taxon>
        <taxon>Actinomycetota</taxon>
        <taxon>Actinomycetes</taxon>
        <taxon>Micromonosporales</taxon>
        <taxon>Micromonosporaceae</taxon>
        <taxon>Micromonospora</taxon>
    </lineage>
</organism>
<proteinExistence type="predicted"/>
<evidence type="ECO:0000256" key="1">
    <source>
        <dbReference type="ARBA" id="ARBA00022679"/>
    </source>
</evidence>
<name>A0ABW1H1L5_9ACTN</name>
<dbReference type="EMBL" id="JBHSQS010000004">
    <property type="protein sequence ID" value="MFC5923391.1"/>
    <property type="molecule type" value="Genomic_DNA"/>
</dbReference>
<evidence type="ECO:0000313" key="5">
    <source>
        <dbReference type="Proteomes" id="UP001596226"/>
    </source>
</evidence>
<keyword evidence="1 4" id="KW-0808">Transferase</keyword>